<organism evidence="1 2">
    <name type="scientific">Geobacter argillaceus</name>
    <dbReference type="NCBI Taxonomy" id="345631"/>
    <lineage>
        <taxon>Bacteria</taxon>
        <taxon>Pseudomonadati</taxon>
        <taxon>Thermodesulfobacteriota</taxon>
        <taxon>Desulfuromonadia</taxon>
        <taxon>Geobacterales</taxon>
        <taxon>Geobacteraceae</taxon>
        <taxon>Geobacter</taxon>
    </lineage>
</organism>
<comment type="caution">
    <text evidence="1">The sequence shown here is derived from an EMBL/GenBank/DDBJ whole genome shotgun (WGS) entry which is preliminary data.</text>
</comment>
<dbReference type="EMBL" id="VLLN01000001">
    <property type="protein sequence ID" value="TWJ33609.1"/>
    <property type="molecule type" value="Genomic_DNA"/>
</dbReference>
<name>A0A562WVA5_9BACT</name>
<dbReference type="Proteomes" id="UP000319449">
    <property type="component" value="Unassembled WGS sequence"/>
</dbReference>
<dbReference type="OrthoDB" id="6064766at2"/>
<dbReference type="AlphaFoldDB" id="A0A562WVA5"/>
<evidence type="ECO:0000313" key="2">
    <source>
        <dbReference type="Proteomes" id="UP000319449"/>
    </source>
</evidence>
<proteinExistence type="predicted"/>
<gene>
    <name evidence="1" type="ORF">JN12_00287</name>
</gene>
<reference evidence="1 2" key="1">
    <citation type="submission" date="2019-07" db="EMBL/GenBank/DDBJ databases">
        <title>Genomic Encyclopedia of Archaeal and Bacterial Type Strains, Phase II (KMG-II): from individual species to whole genera.</title>
        <authorList>
            <person name="Goeker M."/>
        </authorList>
    </citation>
    <scope>NUCLEOTIDE SEQUENCE [LARGE SCALE GENOMIC DNA]</scope>
    <source>
        <strain evidence="1 2">ATCC BAA-1139</strain>
    </source>
</reference>
<evidence type="ECO:0000313" key="1">
    <source>
        <dbReference type="EMBL" id="TWJ33609.1"/>
    </source>
</evidence>
<keyword evidence="2" id="KW-1185">Reference proteome</keyword>
<accession>A0A562WVA5</accession>
<dbReference type="RefSeq" id="WP_145017324.1">
    <property type="nucleotide sequence ID" value="NZ_VLLN01000001.1"/>
</dbReference>
<sequence>MNRLMTGVILIAWCAGTIAGCATTGRNASLRYKQVVHATGGSGVVFLSMNGSPWKDTQEKRPSRLMRRLEQVSFRPRKKTTIPPKITVVNVKSGYGITIAKRVIPVYSGDILVDALKQELSAAGYTVLLVEKLPKNVGTGIDISRVYANLEQNSALLTLDGRCHLDIKVDMWRNGALHVSHEYATTVSDYSISGQPLLHEELMLKAVRNMMRKAVPDIYRDFSKLQA</sequence>
<evidence type="ECO:0008006" key="3">
    <source>
        <dbReference type="Google" id="ProtNLM"/>
    </source>
</evidence>
<protein>
    <recommendedName>
        <fullName evidence="3">Lipoprotein</fullName>
    </recommendedName>
</protein>
<dbReference type="PROSITE" id="PS51257">
    <property type="entry name" value="PROKAR_LIPOPROTEIN"/>
    <property type="match status" value="1"/>
</dbReference>